<dbReference type="GO" id="GO:0005789">
    <property type="term" value="C:endoplasmic reticulum membrane"/>
    <property type="evidence" value="ECO:0007669"/>
    <property type="project" value="UniProtKB-SubCell"/>
</dbReference>
<evidence type="ECO:0000256" key="5">
    <source>
        <dbReference type="ARBA" id="ARBA00022737"/>
    </source>
</evidence>
<reference evidence="14 15" key="1">
    <citation type="submission" date="2019-05" db="EMBL/GenBank/DDBJ databases">
        <title>The compact genome of Giardia muris reveals important steps in the evolution of intestinal protozoan parasites.</title>
        <authorList>
            <person name="Xu F."/>
            <person name="Jimenez-Gonzalez A."/>
            <person name="Einarsson E."/>
            <person name="Astvaldsson A."/>
            <person name="Peirasmaki D."/>
            <person name="Eckmann L."/>
            <person name="Andersson J.O."/>
            <person name="Svard S.G."/>
            <person name="Jerlstrom-Hultqvist J."/>
        </authorList>
    </citation>
    <scope>NUCLEOTIDE SEQUENCE [LARGE SCALE GENOMIC DNA]</scope>
    <source>
        <strain evidence="14 15">Roberts-Thomson</strain>
    </source>
</reference>
<dbReference type="OrthoDB" id="10252460at2759"/>
<name>A0A4Z1SRD1_GIAMU</name>
<keyword evidence="7" id="KW-0931">ER-Golgi transport</keyword>
<keyword evidence="8" id="KW-0653">Protein transport</keyword>
<dbReference type="PANTHER" id="PTHR23284:SF0">
    <property type="entry name" value="PROLACTIN REGULATORY ELEMENT-BINDING PROTEIN"/>
    <property type="match status" value="1"/>
</dbReference>
<evidence type="ECO:0000256" key="4">
    <source>
        <dbReference type="ARBA" id="ARBA00022692"/>
    </source>
</evidence>
<keyword evidence="9" id="KW-1133">Transmembrane helix</keyword>
<dbReference type="GO" id="GO:0006888">
    <property type="term" value="P:endoplasmic reticulum to Golgi vesicle-mediated transport"/>
    <property type="evidence" value="ECO:0007669"/>
    <property type="project" value="TreeGrafter"/>
</dbReference>
<dbReference type="InterPro" id="IPR011047">
    <property type="entry name" value="Quinoprotein_ADH-like_sf"/>
</dbReference>
<evidence type="ECO:0000256" key="11">
    <source>
        <dbReference type="ARBA" id="ARBA00037847"/>
    </source>
</evidence>
<feature type="compositionally biased region" description="Basic and acidic residues" evidence="12">
    <location>
        <begin position="634"/>
        <end position="650"/>
    </location>
</feature>
<keyword evidence="3" id="KW-0853">WD repeat</keyword>
<evidence type="ECO:0000256" key="1">
    <source>
        <dbReference type="ARBA" id="ARBA00004586"/>
    </source>
</evidence>
<dbReference type="GO" id="GO:0005509">
    <property type="term" value="F:calcium ion binding"/>
    <property type="evidence" value="ECO:0007669"/>
    <property type="project" value="InterPro"/>
</dbReference>
<evidence type="ECO:0000256" key="9">
    <source>
        <dbReference type="ARBA" id="ARBA00022989"/>
    </source>
</evidence>
<dbReference type="GO" id="GO:0003400">
    <property type="term" value="P:regulation of COPII vesicle coating"/>
    <property type="evidence" value="ECO:0007669"/>
    <property type="project" value="TreeGrafter"/>
</dbReference>
<feature type="region of interest" description="Disordered" evidence="12">
    <location>
        <begin position="331"/>
        <end position="387"/>
    </location>
</feature>
<keyword evidence="5" id="KW-0677">Repeat</keyword>
<evidence type="ECO:0000256" key="3">
    <source>
        <dbReference type="ARBA" id="ARBA00022574"/>
    </source>
</evidence>
<feature type="compositionally biased region" description="Polar residues" evidence="12">
    <location>
        <begin position="1368"/>
        <end position="1381"/>
    </location>
</feature>
<gene>
    <name evidence="14" type="ORF">GMRT_13640</name>
</gene>
<evidence type="ECO:0000313" key="15">
    <source>
        <dbReference type="Proteomes" id="UP000315496"/>
    </source>
</evidence>
<dbReference type="PROSITE" id="PS50222">
    <property type="entry name" value="EF_HAND_2"/>
    <property type="match status" value="1"/>
</dbReference>
<keyword evidence="2" id="KW-0813">Transport</keyword>
<proteinExistence type="predicted"/>
<comment type="subcellular location">
    <subcellularLocation>
        <location evidence="11">Endomembrane system</location>
        <topology evidence="11">Single-pass membrane protein</topology>
    </subcellularLocation>
    <subcellularLocation>
        <location evidence="1">Endoplasmic reticulum membrane</location>
    </subcellularLocation>
</comment>
<evidence type="ECO:0000256" key="6">
    <source>
        <dbReference type="ARBA" id="ARBA00022824"/>
    </source>
</evidence>
<protein>
    <recommendedName>
        <fullName evidence="13">EF-hand domain-containing protein</fullName>
    </recommendedName>
</protein>
<keyword evidence="6" id="KW-0256">Endoplasmic reticulum</keyword>
<evidence type="ECO:0000256" key="8">
    <source>
        <dbReference type="ARBA" id="ARBA00022927"/>
    </source>
</evidence>
<dbReference type="GO" id="GO:0005085">
    <property type="term" value="F:guanyl-nucleotide exchange factor activity"/>
    <property type="evidence" value="ECO:0007669"/>
    <property type="project" value="InterPro"/>
</dbReference>
<organism evidence="14 15">
    <name type="scientific">Giardia muris</name>
    <dbReference type="NCBI Taxonomy" id="5742"/>
    <lineage>
        <taxon>Eukaryota</taxon>
        <taxon>Metamonada</taxon>
        <taxon>Diplomonadida</taxon>
        <taxon>Hexamitidae</taxon>
        <taxon>Giardiinae</taxon>
        <taxon>Giardia</taxon>
    </lineage>
</organism>
<feature type="region of interest" description="Disordered" evidence="12">
    <location>
        <begin position="629"/>
        <end position="650"/>
    </location>
</feature>
<keyword evidence="15" id="KW-1185">Reference proteome</keyword>
<dbReference type="EMBL" id="VDLU01000005">
    <property type="protein sequence ID" value="TNJ26178.1"/>
    <property type="molecule type" value="Genomic_DNA"/>
</dbReference>
<feature type="compositionally biased region" description="Low complexity" evidence="12">
    <location>
        <begin position="368"/>
        <end position="379"/>
    </location>
</feature>
<dbReference type="InterPro" id="IPR036322">
    <property type="entry name" value="WD40_repeat_dom_sf"/>
</dbReference>
<feature type="domain" description="EF-hand" evidence="13">
    <location>
        <begin position="57"/>
        <end position="92"/>
    </location>
</feature>
<dbReference type="InterPro" id="IPR045260">
    <property type="entry name" value="Sec12-like"/>
</dbReference>
<keyword evidence="10" id="KW-0472">Membrane</keyword>
<dbReference type="PANTHER" id="PTHR23284">
    <property type="entry name" value="PROLACTIN REGULATORY ELEMENT BINDING PROTEIN"/>
    <property type="match status" value="1"/>
</dbReference>
<dbReference type="SUPFAM" id="SSF50978">
    <property type="entry name" value="WD40 repeat-like"/>
    <property type="match status" value="1"/>
</dbReference>
<feature type="region of interest" description="Disordered" evidence="12">
    <location>
        <begin position="1362"/>
        <end position="1381"/>
    </location>
</feature>
<dbReference type="InterPro" id="IPR002048">
    <property type="entry name" value="EF_hand_dom"/>
</dbReference>
<evidence type="ECO:0000256" key="2">
    <source>
        <dbReference type="ARBA" id="ARBA00022448"/>
    </source>
</evidence>
<comment type="caution">
    <text evidence="14">The sequence shown here is derived from an EMBL/GenBank/DDBJ whole genome shotgun (WGS) entry which is preliminary data.</text>
</comment>
<dbReference type="VEuPathDB" id="GiardiaDB:GMRT_13640"/>
<accession>A0A4Z1SRD1</accession>
<dbReference type="Proteomes" id="UP000315496">
    <property type="component" value="Chromosome 5"/>
</dbReference>
<sequence length="1948" mass="214688">MSVAGSAIELVRLIDPADLETIRKLFYGRRVPLDFFSRSIQMFVPRSLTGTDAALDSIASAVVDLFEELDTDLDGYITWYDFIGYYSEASNDDSKLQQMDLANRNSVFQALMRTATNVSGKTALVTVESAIPNAAEVSDIKGSVIINMYLIRDAYYLVTDFGVYLTNSSFLFPRLIFQPTAAVLSGNPEERSNVQLDARTQERLETRAYKRLESMGLDVASIRGQALQKKRPAPEITDRREILQQMQSKRVTNYSMIACSVQMAPYPFIVLCTREPLFIVFSLTGNMAISDPFRLSSPGVCLLWNEAKSQLYIGHASGNVSVYRLSYNREDNGSSAPDPTMGNGGLGLEKESNAVPKAPPGKSRFTRSAKSAAATTSSGSGAGKLDSRVDTTTVEAALSMLGKSRDLNSLTREEIIKLYPELRSMLIDVTKTTDEAMRQSSSEKEHLRIRSKDLITLKAEDLEVASLVTSRIFNAEQSTLLSHGIKDTQLILDDPLAYIKAMVAPDPVVAATHERKHGGVHLNICAEFLMTRYITPGAVRCMDAGVGRWEDLHESNLYRIAIVGSDAALLVLDDSLNTICTFSDLHPEGIMKCYVVDDHITTIGFDNVYQIGPDAIRSCHLGMNVTKEEEELTTTDRNEPTSEPRKPGLSDTKLMDAHLVKSMHQITLVQPPRPGQPILASFAFGNIIGVVDHTNTITLLHATTGAHITRVPIATNLHGVKVGCGVYSSKNDLGYIPLGRRVFILRVVANEELAQERATWEFEAARREEERKAKSTDPRQKKELFMHAGTHLPLGSISKEFWGILINQRMAEAAVVTSPYEITILSLHNGRPIRVYNIEKLSRTLMEGEEGVTDADAEADEPVSSEYTAIETCDPSKLYVEGQSEIGESQLYFATPADEAKYRAQNRVPQVLSHIRPATQENQSLSLFAALGQRILSLAKDDKGRILYVIGTRGAITLYWKTGTLFDISNVGITGKRTADDDITIVGDPFTTNRMAAQPQNDRTGVETHIASGVSSYSIPLHLGQIVVKSNNIDSVGRMLADKSVMRTQLTATDTEKGFLFIFDSLNPQIVRAVDVKPSREYIGPVSRQLSLFDIFQGVVPDPFGGLRKGFLTYLSAKTLFVGSDDLTKPDLVERFCPTFLRQMTKTGKRKLSDTPLREMIDVMINPQLAGTARETSYVTCIEASAVLSQVAVGTSDGRILLFDTASIKFLPQGVIQHPTLDQAGAAITALCFLGAYPLLFSTNAAGLCCIHAVRPLYPHLSLVVAFAHGNYSPVRHPRAICFDTIWHRTEGFLRQALRHVTEYASDLQLCSSRYEDVIRYLIEHYAPDLLNTRYCPERKPGFNQEEVEQVIDTEFRQHHLQPKVHSNRTPSVLPTPAAASTDTSLFESMNADSSIIEKPATAAASTAPGAAQMQQIIEHRTVSNRYAYVNVSSVQSSRVNPTQTYADLFETTTEEAQEERPPEPCGIIPTHQEVVANVMQLLSMYVPLSANFRGISNKRKKTIIKIRAATLVIMLVGGYFVRFCEAPRPLFVDFLPVPEATLKPKAHTTSRTTSRRRGPEITISDRSARVIEDHAKSRYKGETSGRTENPMAEYFQKAQKSVYGDADDEAVMAEADGILYRYELKDGVRIRIPVRKESVRVLTLQSQPTCTCYISDTSTILVGDDLGYVVAYEFGTLLTTLGIAPVDNGPSSLVVTSEDGVTSRKFISQQLPRALFISANSGRTTPIASASELISIRYSHRAHASPLLHLFRANNDGSVYLTVGVDKRILAWNTSDARLMGIVQRVNLDPPPKQWNELFGGLFEAEMNASTSKASLKLSVTDLDPIVDPLAPPPMRIEAPPACAYPWTYLPDVTGLDRSDKVIFRSISQSGLTTSSVVGAARQVLASRRPVLPAPSKGDPSMLLKTTGLTNRLLERNTSSWTVRALTMRASQQGTVSSRGPVTKESK</sequence>
<dbReference type="SUPFAM" id="SSF50998">
    <property type="entry name" value="Quinoprotein alcohol dehydrogenase-like"/>
    <property type="match status" value="1"/>
</dbReference>
<evidence type="ECO:0000256" key="12">
    <source>
        <dbReference type="SAM" id="MobiDB-lite"/>
    </source>
</evidence>
<dbReference type="GO" id="GO:0015031">
    <property type="term" value="P:protein transport"/>
    <property type="evidence" value="ECO:0007669"/>
    <property type="project" value="UniProtKB-KW"/>
</dbReference>
<keyword evidence="4" id="KW-0812">Transmembrane</keyword>
<evidence type="ECO:0000259" key="13">
    <source>
        <dbReference type="PROSITE" id="PS50222"/>
    </source>
</evidence>
<evidence type="ECO:0000256" key="7">
    <source>
        <dbReference type="ARBA" id="ARBA00022892"/>
    </source>
</evidence>
<evidence type="ECO:0000256" key="10">
    <source>
        <dbReference type="ARBA" id="ARBA00023136"/>
    </source>
</evidence>
<evidence type="ECO:0000313" key="14">
    <source>
        <dbReference type="EMBL" id="TNJ26178.1"/>
    </source>
</evidence>